<feature type="transmembrane region" description="Helical" evidence="1">
    <location>
        <begin position="203"/>
        <end position="222"/>
    </location>
</feature>
<gene>
    <name evidence="3" type="ORF">ACFQEY_11660</name>
</gene>
<feature type="transmembrane region" description="Helical" evidence="1">
    <location>
        <begin position="781"/>
        <end position="808"/>
    </location>
</feature>
<dbReference type="Pfam" id="PF06808">
    <property type="entry name" value="DctM"/>
    <property type="match status" value="2"/>
</dbReference>
<feature type="transmembrane region" description="Helical" evidence="1">
    <location>
        <begin position="738"/>
        <end position="761"/>
    </location>
</feature>
<feature type="transmembrane region" description="Helical" evidence="1">
    <location>
        <begin position="857"/>
        <end position="874"/>
    </location>
</feature>
<feature type="transmembrane region" description="Helical" evidence="1">
    <location>
        <begin position="406"/>
        <end position="425"/>
    </location>
</feature>
<dbReference type="InterPro" id="IPR011853">
    <property type="entry name" value="TRAP_DctM-Dct_fused"/>
</dbReference>
<evidence type="ECO:0000256" key="1">
    <source>
        <dbReference type="SAM" id="Phobius"/>
    </source>
</evidence>
<dbReference type="PANTHER" id="PTHR43849">
    <property type="entry name" value="BLL3936 PROTEIN"/>
    <property type="match status" value="1"/>
</dbReference>
<keyword evidence="1" id="KW-0472">Membrane</keyword>
<feature type="transmembrane region" description="Helical" evidence="1">
    <location>
        <begin position="32"/>
        <end position="54"/>
    </location>
</feature>
<feature type="transmembrane region" description="Helical" evidence="1">
    <location>
        <begin position="644"/>
        <end position="668"/>
    </location>
</feature>
<dbReference type="PANTHER" id="PTHR43849:SF2">
    <property type="entry name" value="BLL3936 PROTEIN"/>
    <property type="match status" value="1"/>
</dbReference>
<dbReference type="Proteomes" id="UP001596333">
    <property type="component" value="Unassembled WGS sequence"/>
</dbReference>
<dbReference type="EMBL" id="JBHSXI010000012">
    <property type="protein sequence ID" value="MFC6889670.1"/>
    <property type="molecule type" value="Genomic_DNA"/>
</dbReference>
<protein>
    <submittedName>
        <fullName evidence="3">TRAP transporter permease</fullName>
    </submittedName>
</protein>
<feature type="transmembrane region" description="Helical" evidence="1">
    <location>
        <begin position="281"/>
        <end position="303"/>
    </location>
</feature>
<feature type="transmembrane region" description="Helical" evidence="1">
    <location>
        <begin position="702"/>
        <end position="726"/>
    </location>
</feature>
<proteinExistence type="predicted"/>
<evidence type="ECO:0000313" key="3">
    <source>
        <dbReference type="EMBL" id="MFC6889670.1"/>
    </source>
</evidence>
<feature type="transmembrane region" description="Helical" evidence="1">
    <location>
        <begin position="616"/>
        <end position="638"/>
    </location>
</feature>
<dbReference type="AlphaFoldDB" id="A0ABD5UJL0"/>
<sequence length="900" mass="93984">MTTNTSDAVEPDSEGSEAADQVFEEIDNRRSLTGPAVVAVALVGIAFSAFQLWLGARGFVFEFGVPGYGTVRLGALASLQIRAIHVNFALVMAFLLFPGSAGTGAVTRRIDAFVTALQARFDASPVTRAAETLRAATWWLFVDEDATRITPSDLVLILLSTFPTIYYVTQYDEITDIIRVRGLAGASTLGDVVSWLAPLEVGFLAEYSLAYLMGVLAILLVLEATRRALGLLLTLLVSLFLLYAKYGYLLPRDVPVARTFATSQLRWGQIVQNLWYTVEGILGVPVGVSVRFIYIFILFGAFLEMSGAGKWFIDLAYSITGTRKGGPAKASVVASGFMGMLSGSSVANTVTTGALTIPLMKRSGYSPEFSGAVESSVSSGGQILPPVMGAAAFLIVEYTGTPFRDVVIAATLPAIAFFFGMWVMVHFEAAKEGIGGLDRSELLDMGPHMRRGWFYLVPLGLLLYYLVIARLSVGRAGWLTIAATVALIAMVAAYNERTGPYLVGGIAAGYALFAVSLYAAGATPVGLLYGAETVNLGVVAALREAAASLPTVVTAISVAFLVADPRGEAPLLDLDDGVDESVAWFDDRVGLGIADSRAGRFGAFILKAMDSGAKTATIVVVAVAAAGIIPGVIGITGLGGSLRALIISVSGGSLVLLLILAGLAAVIVGMGMPTTVMYIIIVVLLGPVLPDFGIAILAVHLFVLYLGLMADVTPPVMVAAYAAAGIAKSDPFETGKQAFLLSLNKILVPFAFVFSPGILLLRTRDGQGSILTPADVTDLGFFLPEVAAPVVATFAGVYALGVAIIGYYRTDVASGSRVSLVAAAVLLSVPGMVLLPASAAFGLAGVDVALYSVSNDLIARALGAAMLVIALVRNRRRARAEGTSDVAGVHGEDAGDPAAQ</sequence>
<keyword evidence="1" id="KW-1133">Transmembrane helix</keyword>
<dbReference type="NCBIfam" id="TIGR02123">
    <property type="entry name" value="TRAP_fused"/>
    <property type="match status" value="1"/>
</dbReference>
<feature type="domain" description="TRAP C4-dicarboxylate transport system permease DctM subunit" evidence="2">
    <location>
        <begin position="216"/>
        <end position="561"/>
    </location>
</feature>
<accession>A0ABD5UJL0</accession>
<feature type="transmembrane region" description="Helical" evidence="1">
    <location>
        <begin position="501"/>
        <end position="520"/>
    </location>
</feature>
<feature type="transmembrane region" description="Helical" evidence="1">
    <location>
        <begin position="453"/>
        <end position="471"/>
    </location>
</feature>
<feature type="transmembrane region" description="Helical" evidence="1">
    <location>
        <begin position="675"/>
        <end position="696"/>
    </location>
</feature>
<dbReference type="RefSeq" id="WP_379768689.1">
    <property type="nucleotide sequence ID" value="NZ_JBHSXI010000012.1"/>
</dbReference>
<organism evidence="3 4">
    <name type="scientific">Halorubrum trueperi</name>
    <dbReference type="NCBI Taxonomy" id="2004704"/>
    <lineage>
        <taxon>Archaea</taxon>
        <taxon>Methanobacteriati</taxon>
        <taxon>Methanobacteriota</taxon>
        <taxon>Stenosarchaea group</taxon>
        <taxon>Halobacteria</taxon>
        <taxon>Halobacteriales</taxon>
        <taxon>Haloferacaceae</taxon>
        <taxon>Halorubrum</taxon>
    </lineage>
</organism>
<feature type="transmembrane region" description="Helical" evidence="1">
    <location>
        <begin position="820"/>
        <end position="845"/>
    </location>
</feature>
<feature type="domain" description="TRAP C4-dicarboxylate transport system permease DctM subunit" evidence="2">
    <location>
        <begin position="605"/>
        <end position="761"/>
    </location>
</feature>
<name>A0ABD5UJL0_9EURY</name>
<feature type="transmembrane region" description="Helical" evidence="1">
    <location>
        <begin position="149"/>
        <end position="168"/>
    </location>
</feature>
<keyword evidence="1" id="KW-0812">Transmembrane</keyword>
<feature type="transmembrane region" description="Helical" evidence="1">
    <location>
        <begin position="477"/>
        <end position="494"/>
    </location>
</feature>
<dbReference type="InterPro" id="IPR010656">
    <property type="entry name" value="DctM"/>
</dbReference>
<comment type="caution">
    <text evidence="3">The sequence shown here is derived from an EMBL/GenBank/DDBJ whole genome shotgun (WGS) entry which is preliminary data.</text>
</comment>
<keyword evidence="4" id="KW-1185">Reference proteome</keyword>
<reference evidence="3 4" key="1">
    <citation type="journal article" date="2019" name="Int. J. Syst. Evol. Microbiol.">
        <title>The Global Catalogue of Microorganisms (GCM) 10K type strain sequencing project: providing services to taxonomists for standard genome sequencing and annotation.</title>
        <authorList>
            <consortium name="The Broad Institute Genomics Platform"/>
            <consortium name="The Broad Institute Genome Sequencing Center for Infectious Disease"/>
            <person name="Wu L."/>
            <person name="Ma J."/>
        </authorList>
    </citation>
    <scope>NUCLEOTIDE SEQUENCE [LARGE SCALE GENOMIC DNA]</scope>
    <source>
        <strain evidence="3 4">Y73</strain>
    </source>
</reference>
<evidence type="ECO:0000313" key="4">
    <source>
        <dbReference type="Proteomes" id="UP001596333"/>
    </source>
</evidence>
<feature type="transmembrane region" description="Helical" evidence="1">
    <location>
        <begin position="75"/>
        <end position="97"/>
    </location>
</feature>
<feature type="transmembrane region" description="Helical" evidence="1">
    <location>
        <begin position="229"/>
        <end position="248"/>
    </location>
</feature>
<evidence type="ECO:0000259" key="2">
    <source>
        <dbReference type="Pfam" id="PF06808"/>
    </source>
</evidence>